<name>A0AAD7D9L6_MYCRO</name>
<keyword evidence="2" id="KW-1185">Reference proteome</keyword>
<dbReference type="InterPro" id="IPR036537">
    <property type="entry name" value="Adaptor_Cbl_N_dom_sf"/>
</dbReference>
<dbReference type="AlphaFoldDB" id="A0AAD7D9L6"/>
<dbReference type="EMBL" id="JARKIE010000097">
    <property type="protein sequence ID" value="KAJ7686298.1"/>
    <property type="molecule type" value="Genomic_DNA"/>
</dbReference>
<dbReference type="CDD" id="cd21037">
    <property type="entry name" value="MLKL_NTD"/>
    <property type="match status" value="1"/>
</dbReference>
<evidence type="ECO:0000313" key="2">
    <source>
        <dbReference type="Proteomes" id="UP001221757"/>
    </source>
</evidence>
<sequence>MRAYVLSALEMQGQHRPRRRFALQGFFPPRRRKGASAAAISLNAVRTTLELVECSADVCPPLKSAVGAVVAICKLADRIAASDADAGRLAWRAVTILDAIYNSIDAQKSDAIPPHLLNNVVQFEQLLIEIHTAMKGIKTKGIRRLLHLRRNESQLATFNAQLDAAAQVFTIGTMTSQTVSLAHIDGRMQSQAVSLAHIQEIVEKVSTVSSALEHSNVQLRGQVRFLQITTVFLG</sequence>
<proteinExistence type="predicted"/>
<comment type="caution">
    <text evidence="1">The sequence shown here is derived from an EMBL/GenBank/DDBJ whole genome shotgun (WGS) entry which is preliminary data.</text>
</comment>
<protein>
    <submittedName>
        <fullName evidence="1">Uncharacterized protein</fullName>
    </submittedName>
</protein>
<dbReference type="GO" id="GO:0007166">
    <property type="term" value="P:cell surface receptor signaling pathway"/>
    <property type="evidence" value="ECO:0007669"/>
    <property type="project" value="InterPro"/>
</dbReference>
<organism evidence="1 2">
    <name type="scientific">Mycena rosella</name>
    <name type="common">Pink bonnet</name>
    <name type="synonym">Agaricus rosellus</name>
    <dbReference type="NCBI Taxonomy" id="1033263"/>
    <lineage>
        <taxon>Eukaryota</taxon>
        <taxon>Fungi</taxon>
        <taxon>Dikarya</taxon>
        <taxon>Basidiomycota</taxon>
        <taxon>Agaricomycotina</taxon>
        <taxon>Agaricomycetes</taxon>
        <taxon>Agaricomycetidae</taxon>
        <taxon>Agaricales</taxon>
        <taxon>Marasmiineae</taxon>
        <taxon>Mycenaceae</taxon>
        <taxon>Mycena</taxon>
    </lineage>
</organism>
<dbReference type="InterPro" id="IPR059179">
    <property type="entry name" value="MLKL-like_MCAfunc"/>
</dbReference>
<dbReference type="Gene3D" id="1.20.930.20">
    <property type="entry name" value="Adaptor protein Cbl, N-terminal domain"/>
    <property type="match status" value="1"/>
</dbReference>
<gene>
    <name evidence="1" type="ORF">B0H17DRAFT_1072228</name>
</gene>
<accession>A0AAD7D9L6</accession>
<reference evidence="1" key="1">
    <citation type="submission" date="2023-03" db="EMBL/GenBank/DDBJ databases">
        <title>Massive genome expansion in bonnet fungi (Mycena s.s.) driven by repeated elements and novel gene families across ecological guilds.</title>
        <authorList>
            <consortium name="Lawrence Berkeley National Laboratory"/>
            <person name="Harder C.B."/>
            <person name="Miyauchi S."/>
            <person name="Viragh M."/>
            <person name="Kuo A."/>
            <person name="Thoen E."/>
            <person name="Andreopoulos B."/>
            <person name="Lu D."/>
            <person name="Skrede I."/>
            <person name="Drula E."/>
            <person name="Henrissat B."/>
            <person name="Morin E."/>
            <person name="Kohler A."/>
            <person name="Barry K."/>
            <person name="LaButti K."/>
            <person name="Morin E."/>
            <person name="Salamov A."/>
            <person name="Lipzen A."/>
            <person name="Mereny Z."/>
            <person name="Hegedus B."/>
            <person name="Baldrian P."/>
            <person name="Stursova M."/>
            <person name="Weitz H."/>
            <person name="Taylor A."/>
            <person name="Grigoriev I.V."/>
            <person name="Nagy L.G."/>
            <person name="Martin F."/>
            <person name="Kauserud H."/>
        </authorList>
    </citation>
    <scope>NUCLEOTIDE SEQUENCE</scope>
    <source>
        <strain evidence="1">CBHHK067</strain>
    </source>
</reference>
<dbReference type="Proteomes" id="UP001221757">
    <property type="component" value="Unassembled WGS sequence"/>
</dbReference>
<evidence type="ECO:0000313" key="1">
    <source>
        <dbReference type="EMBL" id="KAJ7686298.1"/>
    </source>
</evidence>